<evidence type="ECO:0000313" key="4">
    <source>
        <dbReference type="EMBL" id="GAA2442624.1"/>
    </source>
</evidence>
<feature type="compositionally biased region" description="Basic and acidic residues" evidence="2">
    <location>
        <begin position="27"/>
        <end position="44"/>
    </location>
</feature>
<organism evidence="4 5">
    <name type="scientific">Streptomyces glaucus</name>
    <dbReference type="NCBI Taxonomy" id="284029"/>
    <lineage>
        <taxon>Bacteria</taxon>
        <taxon>Bacillati</taxon>
        <taxon>Actinomycetota</taxon>
        <taxon>Actinomycetes</taxon>
        <taxon>Kitasatosporales</taxon>
        <taxon>Streptomycetaceae</taxon>
        <taxon>Streptomyces</taxon>
    </lineage>
</organism>
<dbReference type="PANTHER" id="PTHR35526">
    <property type="entry name" value="ANTI-SIGMA-F FACTOR RSBW-RELATED"/>
    <property type="match status" value="1"/>
</dbReference>
<evidence type="ECO:0000313" key="5">
    <source>
        <dbReference type="Proteomes" id="UP001500460"/>
    </source>
</evidence>
<dbReference type="Gene3D" id="3.30.565.10">
    <property type="entry name" value="Histidine kinase-like ATPase, C-terminal domain"/>
    <property type="match status" value="1"/>
</dbReference>
<dbReference type="CDD" id="cd16936">
    <property type="entry name" value="HATPase_RsbW-like"/>
    <property type="match status" value="1"/>
</dbReference>
<dbReference type="SUPFAM" id="SSF55874">
    <property type="entry name" value="ATPase domain of HSP90 chaperone/DNA topoisomerase II/histidine kinase"/>
    <property type="match status" value="1"/>
</dbReference>
<evidence type="ECO:0000256" key="2">
    <source>
        <dbReference type="SAM" id="MobiDB-lite"/>
    </source>
</evidence>
<keyword evidence="1" id="KW-0723">Serine/threonine-protein kinase</keyword>
<reference evidence="4 5" key="1">
    <citation type="journal article" date="2019" name="Int. J. Syst. Evol. Microbiol.">
        <title>The Global Catalogue of Microorganisms (GCM) 10K type strain sequencing project: providing services to taxonomists for standard genome sequencing and annotation.</title>
        <authorList>
            <consortium name="The Broad Institute Genomics Platform"/>
            <consortium name="The Broad Institute Genome Sequencing Center for Infectious Disease"/>
            <person name="Wu L."/>
            <person name="Ma J."/>
        </authorList>
    </citation>
    <scope>NUCLEOTIDE SEQUENCE [LARGE SCALE GENOMIC DNA]</scope>
    <source>
        <strain evidence="4 5">JCM 6922</strain>
    </source>
</reference>
<dbReference type="PANTHER" id="PTHR35526:SF3">
    <property type="entry name" value="ANTI-SIGMA-F FACTOR RSBW"/>
    <property type="match status" value="1"/>
</dbReference>
<proteinExistence type="predicted"/>
<feature type="domain" description="Histidine kinase/HSP90-like ATPase" evidence="3">
    <location>
        <begin position="65"/>
        <end position="177"/>
    </location>
</feature>
<comment type="caution">
    <text evidence="4">The sequence shown here is derived from an EMBL/GenBank/DDBJ whole genome shotgun (WGS) entry which is preliminary data.</text>
</comment>
<keyword evidence="1" id="KW-0808">Transferase</keyword>
<dbReference type="InterPro" id="IPR036890">
    <property type="entry name" value="HATPase_C_sf"/>
</dbReference>
<keyword evidence="4" id="KW-0547">Nucleotide-binding</keyword>
<dbReference type="Pfam" id="PF13581">
    <property type="entry name" value="HATPase_c_2"/>
    <property type="match status" value="1"/>
</dbReference>
<evidence type="ECO:0000259" key="3">
    <source>
        <dbReference type="Pfam" id="PF13581"/>
    </source>
</evidence>
<evidence type="ECO:0000256" key="1">
    <source>
        <dbReference type="ARBA" id="ARBA00022527"/>
    </source>
</evidence>
<gene>
    <name evidence="4" type="ORF">GCM10010421_36930</name>
</gene>
<dbReference type="EMBL" id="BAAATK010000022">
    <property type="protein sequence ID" value="GAA2442624.1"/>
    <property type="molecule type" value="Genomic_DNA"/>
</dbReference>
<name>A0ABN3JXQ5_9ACTN</name>
<dbReference type="InterPro" id="IPR050267">
    <property type="entry name" value="Anti-sigma-factor_SerPK"/>
</dbReference>
<keyword evidence="4" id="KW-0067">ATP-binding</keyword>
<dbReference type="InterPro" id="IPR003594">
    <property type="entry name" value="HATPase_dom"/>
</dbReference>
<keyword evidence="1" id="KW-0418">Kinase</keyword>
<sequence length="184" mass="19279">MFLPAHRALRPLSGLTPRTGAVGTADGRPRAGEPGDRLLPKPHEPTGLPAAAALRIACGREGLARARAFTRDTLCGWSLGHRSDDAVLVVTELASNAVTHAVPRTAADGTGIGLLIALHPGRLTLSVSDPADAPPVYAPPDASALEEHGRGLRIVDALSEEWGWAPRRPAGKTVWARLSTRPPT</sequence>
<protein>
    <submittedName>
        <fullName evidence="4">ATP-binding protein</fullName>
    </submittedName>
</protein>
<feature type="region of interest" description="Disordered" evidence="2">
    <location>
        <begin position="12"/>
        <end position="46"/>
    </location>
</feature>
<dbReference type="Proteomes" id="UP001500460">
    <property type="component" value="Unassembled WGS sequence"/>
</dbReference>
<dbReference type="GO" id="GO:0005524">
    <property type="term" value="F:ATP binding"/>
    <property type="evidence" value="ECO:0007669"/>
    <property type="project" value="UniProtKB-KW"/>
</dbReference>
<accession>A0ABN3JXQ5</accession>
<keyword evidence="5" id="KW-1185">Reference proteome</keyword>